<sequence>MDIDLLNPDVKEERSKHKLKRMIQSPNSFFMDVKCPGCLQITTVFSHAQTVVLCGNCNVMLCQPTGGLARLTEPWKGGLLFPKEGRLMGLARELKVELI</sequence>
<comment type="similarity">
    <text evidence="2">Belongs to the eukaryotic ribosomal protein eS27 family.</text>
</comment>
<evidence type="ECO:0000256" key="2">
    <source>
        <dbReference type="ARBA" id="ARBA00010919"/>
    </source>
</evidence>
<dbReference type="GO" id="GO:0006412">
    <property type="term" value="P:translation"/>
    <property type="evidence" value="ECO:0007669"/>
    <property type="project" value="InterPro"/>
</dbReference>
<evidence type="ECO:0000256" key="1">
    <source>
        <dbReference type="ARBA" id="ARBA00001947"/>
    </source>
</evidence>
<keyword evidence="5" id="KW-0687">Ribonucleoprotein</keyword>
<dbReference type="GO" id="GO:1990904">
    <property type="term" value="C:ribonucleoprotein complex"/>
    <property type="evidence" value="ECO:0007669"/>
    <property type="project" value="UniProtKB-KW"/>
</dbReference>
<dbReference type="GO" id="GO:0005840">
    <property type="term" value="C:ribosome"/>
    <property type="evidence" value="ECO:0007669"/>
    <property type="project" value="UniProtKB-KW"/>
</dbReference>
<keyword evidence="7" id="KW-1185">Reference proteome</keyword>
<dbReference type="Gene3D" id="2.20.25.100">
    <property type="entry name" value="Zn-binding ribosomal proteins"/>
    <property type="match status" value="1"/>
</dbReference>
<protein>
    <submittedName>
        <fullName evidence="6">RPS27B protein</fullName>
    </submittedName>
</protein>
<dbReference type="HAMAP" id="MF_00371">
    <property type="entry name" value="Ribosomal_eS27"/>
    <property type="match status" value="1"/>
</dbReference>
<dbReference type="FunFam" id="2.20.25.100:FF:000001">
    <property type="entry name" value="40S ribosomal protein S27"/>
    <property type="match status" value="1"/>
</dbReference>
<feature type="non-terminal residue" evidence="6">
    <location>
        <position position="99"/>
    </location>
</feature>
<dbReference type="Proteomes" id="UP000604046">
    <property type="component" value="Unassembled WGS sequence"/>
</dbReference>
<evidence type="ECO:0000256" key="5">
    <source>
        <dbReference type="ARBA" id="ARBA00023274"/>
    </source>
</evidence>
<accession>A0A812K1H9</accession>
<reference evidence="6" key="1">
    <citation type="submission" date="2021-02" db="EMBL/GenBank/DDBJ databases">
        <authorList>
            <person name="Dougan E. K."/>
            <person name="Rhodes N."/>
            <person name="Thang M."/>
            <person name="Chan C."/>
        </authorList>
    </citation>
    <scope>NUCLEOTIDE SEQUENCE</scope>
</reference>
<dbReference type="InterPro" id="IPR023407">
    <property type="entry name" value="Ribosomal_eS27_Zn-bd_dom_sf"/>
</dbReference>
<name>A0A812K1H9_9DINO</name>
<dbReference type="OrthoDB" id="5567124at2759"/>
<evidence type="ECO:0000256" key="4">
    <source>
        <dbReference type="ARBA" id="ARBA00022980"/>
    </source>
</evidence>
<dbReference type="Pfam" id="PF01667">
    <property type="entry name" value="Ribosomal_S27e"/>
    <property type="match status" value="1"/>
</dbReference>
<keyword evidence="3" id="KW-0862">Zinc</keyword>
<dbReference type="EMBL" id="CAJNDS010000564">
    <property type="protein sequence ID" value="CAE7218782.1"/>
    <property type="molecule type" value="Genomic_DNA"/>
</dbReference>
<comment type="caution">
    <text evidence="6">The sequence shown here is derived from an EMBL/GenBank/DDBJ whole genome shotgun (WGS) entry which is preliminary data.</text>
</comment>
<evidence type="ECO:0000256" key="3">
    <source>
        <dbReference type="ARBA" id="ARBA00022833"/>
    </source>
</evidence>
<keyword evidence="4" id="KW-0689">Ribosomal protein</keyword>
<evidence type="ECO:0000313" key="7">
    <source>
        <dbReference type="Proteomes" id="UP000604046"/>
    </source>
</evidence>
<evidence type="ECO:0000313" key="6">
    <source>
        <dbReference type="EMBL" id="CAE7218782.1"/>
    </source>
</evidence>
<dbReference type="SUPFAM" id="SSF57829">
    <property type="entry name" value="Zn-binding ribosomal proteins"/>
    <property type="match status" value="1"/>
</dbReference>
<dbReference type="AlphaFoldDB" id="A0A812K1H9"/>
<dbReference type="GO" id="GO:0003735">
    <property type="term" value="F:structural constituent of ribosome"/>
    <property type="evidence" value="ECO:0007669"/>
    <property type="project" value="InterPro"/>
</dbReference>
<comment type="cofactor">
    <cofactor evidence="1">
        <name>Zn(2+)</name>
        <dbReference type="ChEBI" id="CHEBI:29105"/>
    </cofactor>
</comment>
<organism evidence="6 7">
    <name type="scientific">Symbiodinium natans</name>
    <dbReference type="NCBI Taxonomy" id="878477"/>
    <lineage>
        <taxon>Eukaryota</taxon>
        <taxon>Sar</taxon>
        <taxon>Alveolata</taxon>
        <taxon>Dinophyceae</taxon>
        <taxon>Suessiales</taxon>
        <taxon>Symbiodiniaceae</taxon>
        <taxon>Symbiodinium</taxon>
    </lineage>
</organism>
<dbReference type="InterPro" id="IPR000592">
    <property type="entry name" value="Ribosomal_eS27"/>
</dbReference>
<dbReference type="InterPro" id="IPR011332">
    <property type="entry name" value="Ribosomal_zn-bd"/>
</dbReference>
<dbReference type="PANTHER" id="PTHR11594">
    <property type="entry name" value="40S RIBOSOMAL PROTEIN S27"/>
    <property type="match status" value="1"/>
</dbReference>
<gene>
    <name evidence="6" type="primary">RPS27B</name>
    <name evidence="6" type="ORF">SNAT2548_LOCUS7887</name>
</gene>
<proteinExistence type="inferred from homology"/>